<sequence>MSNLEIFISQIAKKCASPSASQSKAPVGRGAGRGTTLSGSRAGAHQTRAKTSEHCNPQPEIVNGRQPRVAVSERVQEQVVQDAPSIVPAAVLTIALPTDVVMRLLNVLEALEHNHGGLPVPQTTLQAQTQVQLN</sequence>
<accession>A0ABS8SBW0</accession>
<evidence type="ECO:0000313" key="3">
    <source>
        <dbReference type="Proteomes" id="UP000823775"/>
    </source>
</evidence>
<keyword evidence="3" id="KW-1185">Reference proteome</keyword>
<organism evidence="2 3">
    <name type="scientific">Datura stramonium</name>
    <name type="common">Jimsonweed</name>
    <name type="synonym">Common thornapple</name>
    <dbReference type="NCBI Taxonomy" id="4076"/>
    <lineage>
        <taxon>Eukaryota</taxon>
        <taxon>Viridiplantae</taxon>
        <taxon>Streptophyta</taxon>
        <taxon>Embryophyta</taxon>
        <taxon>Tracheophyta</taxon>
        <taxon>Spermatophyta</taxon>
        <taxon>Magnoliopsida</taxon>
        <taxon>eudicotyledons</taxon>
        <taxon>Gunneridae</taxon>
        <taxon>Pentapetalae</taxon>
        <taxon>asterids</taxon>
        <taxon>lamiids</taxon>
        <taxon>Solanales</taxon>
        <taxon>Solanaceae</taxon>
        <taxon>Solanoideae</taxon>
        <taxon>Datureae</taxon>
        <taxon>Datura</taxon>
    </lineage>
</organism>
<name>A0ABS8SBW0_DATST</name>
<comment type="caution">
    <text evidence="2">The sequence shown here is derived from an EMBL/GenBank/DDBJ whole genome shotgun (WGS) entry which is preliminary data.</text>
</comment>
<protein>
    <submittedName>
        <fullName evidence="2">Uncharacterized protein</fullName>
    </submittedName>
</protein>
<proteinExistence type="predicted"/>
<feature type="non-terminal residue" evidence="2">
    <location>
        <position position="134"/>
    </location>
</feature>
<evidence type="ECO:0000313" key="2">
    <source>
        <dbReference type="EMBL" id="MCD7456348.1"/>
    </source>
</evidence>
<reference evidence="2 3" key="1">
    <citation type="journal article" date="2021" name="BMC Genomics">
        <title>Datura genome reveals duplications of psychoactive alkaloid biosynthetic genes and high mutation rate following tissue culture.</title>
        <authorList>
            <person name="Rajewski A."/>
            <person name="Carter-House D."/>
            <person name="Stajich J."/>
            <person name="Litt A."/>
        </authorList>
    </citation>
    <scope>NUCLEOTIDE SEQUENCE [LARGE SCALE GENOMIC DNA]</scope>
    <source>
        <strain evidence="2">AR-01</strain>
    </source>
</reference>
<evidence type="ECO:0000256" key="1">
    <source>
        <dbReference type="SAM" id="MobiDB-lite"/>
    </source>
</evidence>
<dbReference type="Proteomes" id="UP000823775">
    <property type="component" value="Unassembled WGS sequence"/>
</dbReference>
<gene>
    <name evidence="2" type="ORF">HAX54_031390</name>
</gene>
<dbReference type="EMBL" id="JACEIK010000398">
    <property type="protein sequence ID" value="MCD7456348.1"/>
    <property type="molecule type" value="Genomic_DNA"/>
</dbReference>
<feature type="region of interest" description="Disordered" evidence="1">
    <location>
        <begin position="18"/>
        <end position="67"/>
    </location>
</feature>